<dbReference type="Proteomes" id="UP000092600">
    <property type="component" value="Unassembled WGS sequence"/>
</dbReference>
<keyword evidence="1" id="KW-0812">Transmembrane</keyword>
<organism evidence="2 3">
    <name type="scientific">Ananas comosus</name>
    <name type="common">Pineapple</name>
    <name type="synonym">Ananas ananas</name>
    <dbReference type="NCBI Taxonomy" id="4615"/>
    <lineage>
        <taxon>Eukaryota</taxon>
        <taxon>Viridiplantae</taxon>
        <taxon>Streptophyta</taxon>
        <taxon>Embryophyta</taxon>
        <taxon>Tracheophyta</taxon>
        <taxon>Spermatophyta</taxon>
        <taxon>Magnoliopsida</taxon>
        <taxon>Liliopsida</taxon>
        <taxon>Poales</taxon>
        <taxon>Bromeliaceae</taxon>
        <taxon>Bromelioideae</taxon>
        <taxon>Ananas</taxon>
    </lineage>
</organism>
<reference evidence="2 3" key="1">
    <citation type="journal article" date="2016" name="DNA Res.">
        <title>The draft genome of MD-2 pineapple using hybrid error correction of long reads.</title>
        <authorList>
            <person name="Redwan R.M."/>
            <person name="Saidin A."/>
            <person name="Kumar S.V."/>
        </authorList>
    </citation>
    <scope>NUCLEOTIDE SEQUENCE [LARGE SCALE GENOMIC DNA]</scope>
    <source>
        <strain evidence="3">cv. MD2</strain>
        <tissue evidence="2">Leaf</tissue>
    </source>
</reference>
<evidence type="ECO:0000313" key="2">
    <source>
        <dbReference type="EMBL" id="OAY82200.1"/>
    </source>
</evidence>
<evidence type="ECO:0000313" key="3">
    <source>
        <dbReference type="Proteomes" id="UP000092600"/>
    </source>
</evidence>
<feature type="transmembrane region" description="Helical" evidence="1">
    <location>
        <begin position="55"/>
        <end position="79"/>
    </location>
</feature>
<proteinExistence type="predicted"/>
<protein>
    <submittedName>
        <fullName evidence="2">Uncharacterized protein</fullName>
    </submittedName>
</protein>
<sequence length="89" mass="9809">MEENLPCGKIIGNSYRFLFLVVRCVLARGISFITLSPLRFRSRSAAIFLLYKDSVLVAIQGALTVIGNMTMCIAAFRIFKASQEGSKSS</sequence>
<dbReference type="EMBL" id="LSRQ01000534">
    <property type="protein sequence ID" value="OAY82200.1"/>
    <property type="molecule type" value="Genomic_DNA"/>
</dbReference>
<name>A0A199VZV6_ANACO</name>
<dbReference type="AlphaFoldDB" id="A0A199VZV6"/>
<keyword evidence="1" id="KW-1133">Transmembrane helix</keyword>
<dbReference type="PANTHER" id="PTHR33833">
    <property type="entry name" value="NUCLEOLAR-LIKE PROTEIN-RELATED"/>
    <property type="match status" value="1"/>
</dbReference>
<gene>
    <name evidence="2" type="ORF">ACMD2_23135</name>
</gene>
<evidence type="ECO:0000256" key="1">
    <source>
        <dbReference type="SAM" id="Phobius"/>
    </source>
</evidence>
<feature type="transmembrane region" description="Helical" evidence="1">
    <location>
        <begin position="17"/>
        <end position="35"/>
    </location>
</feature>
<dbReference type="PANTHER" id="PTHR33833:SF3">
    <property type="entry name" value="YCF49-LIKE PROTEIN"/>
    <property type="match status" value="1"/>
</dbReference>
<accession>A0A199VZV6</accession>
<keyword evidence="1" id="KW-0472">Membrane</keyword>
<comment type="caution">
    <text evidence="2">The sequence shown here is derived from an EMBL/GenBank/DDBJ whole genome shotgun (WGS) entry which is preliminary data.</text>
</comment>